<dbReference type="EMBL" id="JAAARO010000007">
    <property type="protein sequence ID" value="KAF5745339.1"/>
    <property type="molecule type" value="Genomic_DNA"/>
</dbReference>
<feature type="region of interest" description="Disordered" evidence="1">
    <location>
        <begin position="37"/>
        <end position="86"/>
    </location>
</feature>
<dbReference type="PANTHER" id="PTHR46412:SF6">
    <property type="entry name" value="TRANSCRIPTION FACTOR BIM2"/>
    <property type="match status" value="1"/>
</dbReference>
<dbReference type="GO" id="GO:0003700">
    <property type="term" value="F:DNA-binding transcription factor activity"/>
    <property type="evidence" value="ECO:0007669"/>
    <property type="project" value="InterPro"/>
</dbReference>
<dbReference type="AlphaFoldDB" id="A0A7J7DGD7"/>
<gene>
    <name evidence="2" type="ORF">HS088_TW07G00923</name>
</gene>
<dbReference type="GO" id="GO:0006351">
    <property type="term" value="P:DNA-templated transcription"/>
    <property type="evidence" value="ECO:0007669"/>
    <property type="project" value="InterPro"/>
</dbReference>
<dbReference type="InterPro" id="IPR044295">
    <property type="entry name" value="BIM1/2/3"/>
</dbReference>
<reference evidence="2 3" key="1">
    <citation type="journal article" date="2020" name="Nat. Commun.">
        <title>Genome of Tripterygium wilfordii and identification of cytochrome P450 involved in triptolide biosynthesis.</title>
        <authorList>
            <person name="Tu L."/>
            <person name="Su P."/>
            <person name="Zhang Z."/>
            <person name="Gao L."/>
            <person name="Wang J."/>
            <person name="Hu T."/>
            <person name="Zhou J."/>
            <person name="Zhang Y."/>
            <person name="Zhao Y."/>
            <person name="Liu Y."/>
            <person name="Song Y."/>
            <person name="Tong Y."/>
            <person name="Lu Y."/>
            <person name="Yang J."/>
            <person name="Xu C."/>
            <person name="Jia M."/>
            <person name="Peters R.J."/>
            <person name="Huang L."/>
            <person name="Gao W."/>
        </authorList>
    </citation>
    <scope>NUCLEOTIDE SEQUENCE [LARGE SCALE GENOMIC DNA]</scope>
    <source>
        <strain evidence="3">cv. XIE 37</strain>
        <tissue evidence="2">Leaf</tissue>
    </source>
</reference>
<protein>
    <submittedName>
        <fullName evidence="2">Uncharacterized protein</fullName>
    </submittedName>
</protein>
<sequence>MCSFWETRLFDALAQALQSTGVDLSQANISVQIDLGKQANRGRSSGTSAAKDPHNLTSSNVAMTHLKDMSSTKDSDQAQKRPKTDK</sequence>
<dbReference type="InParanoid" id="A0A7J7DGD7"/>
<accession>A0A7J7DGD7</accession>
<keyword evidence="3" id="KW-1185">Reference proteome</keyword>
<feature type="compositionally biased region" description="Basic and acidic residues" evidence="1">
    <location>
        <begin position="65"/>
        <end position="86"/>
    </location>
</feature>
<organism evidence="2 3">
    <name type="scientific">Tripterygium wilfordii</name>
    <name type="common">Thunder God vine</name>
    <dbReference type="NCBI Taxonomy" id="458696"/>
    <lineage>
        <taxon>Eukaryota</taxon>
        <taxon>Viridiplantae</taxon>
        <taxon>Streptophyta</taxon>
        <taxon>Embryophyta</taxon>
        <taxon>Tracheophyta</taxon>
        <taxon>Spermatophyta</taxon>
        <taxon>Magnoliopsida</taxon>
        <taxon>eudicotyledons</taxon>
        <taxon>Gunneridae</taxon>
        <taxon>Pentapetalae</taxon>
        <taxon>rosids</taxon>
        <taxon>fabids</taxon>
        <taxon>Celastrales</taxon>
        <taxon>Celastraceae</taxon>
        <taxon>Tripterygium</taxon>
    </lineage>
</organism>
<proteinExistence type="predicted"/>
<evidence type="ECO:0000256" key="1">
    <source>
        <dbReference type="SAM" id="MobiDB-lite"/>
    </source>
</evidence>
<evidence type="ECO:0000313" key="2">
    <source>
        <dbReference type="EMBL" id="KAF5745339.1"/>
    </source>
</evidence>
<comment type="caution">
    <text evidence="2">The sequence shown here is derived from an EMBL/GenBank/DDBJ whole genome shotgun (WGS) entry which is preliminary data.</text>
</comment>
<name>A0A7J7DGD7_TRIWF</name>
<dbReference type="GO" id="GO:0046983">
    <property type="term" value="F:protein dimerization activity"/>
    <property type="evidence" value="ECO:0007669"/>
    <property type="project" value="InterPro"/>
</dbReference>
<evidence type="ECO:0000313" key="3">
    <source>
        <dbReference type="Proteomes" id="UP000593562"/>
    </source>
</evidence>
<dbReference type="Proteomes" id="UP000593562">
    <property type="component" value="Unassembled WGS sequence"/>
</dbReference>
<dbReference type="PANTHER" id="PTHR46412">
    <property type="entry name" value="BES1-INTERACTING MYC-LIKE PROTEIN"/>
    <property type="match status" value="1"/>
</dbReference>